<reference evidence="7" key="1">
    <citation type="submission" date="2015-08" db="EMBL/GenBank/DDBJ databases">
        <authorList>
            <person name="Varghese N."/>
        </authorList>
    </citation>
    <scope>NUCLEOTIDE SEQUENCE [LARGE SCALE GENOMIC DNA]</scope>
    <source>
        <strain evidence="7">DSM 17901</strain>
    </source>
</reference>
<dbReference type="EMBL" id="CYHA01000001">
    <property type="protein sequence ID" value="CUA82054.1"/>
    <property type="molecule type" value="Genomic_DNA"/>
</dbReference>
<sequence>MQNNFYRFLPALVLVLVSGLSAAATQSVDQAPANTSGMGVLPNVAMALSIEYPTAGEAYTNRTLGTAADIQRKYLGYFDPDKCYDYNDSGDYFYPVARVNNATNRTCANQKWSGNLLNWATMSAIDIFRATLTGGNRALGATGGTADYTAGDTASATYLRRAKVIAGKNQTYGFTDNARTLSYSTKTLTPFNLGTVKFSSLNWDFTVKDSSNRVLGTYRAVVKVCDNTIGLESNCAAYTSGGNTVYKPVGLIQKNGSKMRFGVFSYLKDDSYNRDGGVMRARLKRTDQSTSITTLSGAALTVGAEWSASTGQFVTNPDAADAASSSSATTTISNSGVINFINKFGDFTGYKTYDPAAELFYATLRYYRKKGSVDAYTSNMSDAMKDGFPVITDWDDPIDPSGYSCQKNYLLYIGDTNTHGDADLPGSRWRPSGNQTALRIPGDDSGLDVYAWTGRTGANPANNTGSSNSPPYIAGLAFFANTSDLRSDLSGTQTVKAFMIDTVENGGAKGETTNAFYQAAKYGGFTDSNGNGLPDVKSEWANNSQTINAYPNGVPDYFAQANNPENMVLSLQKAFENVAEQQNISLVTPAVNGAFVRPDGSTRIFRPTYSLTSTNSGSANWRGDLLMYSMDAYGSVNGSYLWSAAARIAAQTAVNRNIFTYNRATRQGASFASNAGTWLTDNFSSDGYGGTADAYAAERINYLRGDRTKEATNATPQMRPRTAAGNDPTTGSPLGDIINSTPVFIPNNGPKPAECDYNATLKAAIQARSPMVAVGANDGMLHVFKATDDSTGGTEVFAYVPNAILSKLSRLTSKSYTHEYYVDGPLAAANVCRTIASANEARTVLVGTTGAGGRGVFALDVTDATATGQAFGTSDVMWEFSSADDSALRMTVGTPQIIKVKDGVDAQGRTTYRYMVLVGSGIDNTGSTQGAVFLLDINGPGTGWVRGTNYWRLDVPAVTADASVTGDDPIAPNGIVSPVGVDINQDGTTDLIYAGDLNGNLWKFDISTTDKSLWGLCINGRNSTTGVCNDASANQPLFTAWSVTGSTGAYSRVKRQPITAQPLVTAHPSGGYMVLFGTGKLYSSNDRSDTSTQTLYGIRDNGVALGNTASASLVQQTIGSAPTAPQGSSIVGTFATTSTNSVNYTTQNGWFMNLTSTERNLASPRLLQGRVQFTTSVSSTDLCSNGGDTWVTEVNLFSGAQLPVAIYDTNGQGGVGDGDAAASRRKITGQSGGLLNLRGPNHSVVRMASTLGSEDLSSEMRLPVRVSWRELISAQ</sequence>
<evidence type="ECO:0000256" key="2">
    <source>
        <dbReference type="ARBA" id="ARBA00022837"/>
    </source>
</evidence>
<protein>
    <submittedName>
        <fullName evidence="6">Tfp pilus assembly protein, tip-associated adhesin PilY1</fullName>
    </submittedName>
</protein>
<gene>
    <name evidence="6" type="ORF">Ga0061063_0904</name>
</gene>
<name>A0A0K6GU39_9NEIS</name>
<feature type="chain" id="PRO_5005503331" evidence="4">
    <location>
        <begin position="24"/>
        <end position="1275"/>
    </location>
</feature>
<dbReference type="AlphaFoldDB" id="A0A0K6GU39"/>
<dbReference type="STRING" id="375574.GCA_001418035_00701"/>
<keyword evidence="2" id="KW-0106">Calcium</keyword>
<evidence type="ECO:0000256" key="4">
    <source>
        <dbReference type="SAM" id="SignalP"/>
    </source>
</evidence>
<keyword evidence="4" id="KW-0732">Signal</keyword>
<keyword evidence="7" id="KW-1185">Reference proteome</keyword>
<dbReference type="RefSeq" id="WP_055433400.1">
    <property type="nucleotide sequence ID" value="NZ_CYHA01000001.1"/>
</dbReference>
<accession>A0A0K6GU39</accession>
<dbReference type="InterPro" id="IPR008707">
    <property type="entry name" value="B-propeller_PilY1"/>
</dbReference>
<dbReference type="Proteomes" id="UP000243535">
    <property type="component" value="Unassembled WGS sequence"/>
</dbReference>
<evidence type="ECO:0000256" key="1">
    <source>
        <dbReference type="ARBA" id="ARBA00022723"/>
    </source>
</evidence>
<evidence type="ECO:0000313" key="7">
    <source>
        <dbReference type="Proteomes" id="UP000243535"/>
    </source>
</evidence>
<dbReference type="GO" id="GO:0046872">
    <property type="term" value="F:metal ion binding"/>
    <property type="evidence" value="ECO:0007669"/>
    <property type="project" value="UniProtKB-KW"/>
</dbReference>
<dbReference type="Pfam" id="PF05567">
    <property type="entry name" value="T4P_PilY1"/>
    <property type="match status" value="1"/>
</dbReference>
<evidence type="ECO:0000259" key="5">
    <source>
        <dbReference type="Pfam" id="PF05567"/>
    </source>
</evidence>
<feature type="signal peptide" evidence="4">
    <location>
        <begin position="1"/>
        <end position="23"/>
    </location>
</feature>
<feature type="domain" description="PilY1 beta-propeller" evidence="5">
    <location>
        <begin position="734"/>
        <end position="1103"/>
    </location>
</feature>
<evidence type="ECO:0000313" key="6">
    <source>
        <dbReference type="EMBL" id="CUA82054.1"/>
    </source>
</evidence>
<proteinExistence type="predicted"/>
<organism evidence="6 7">
    <name type="scientific">Gulbenkiania indica</name>
    <dbReference type="NCBI Taxonomy" id="375574"/>
    <lineage>
        <taxon>Bacteria</taxon>
        <taxon>Pseudomonadati</taxon>
        <taxon>Pseudomonadota</taxon>
        <taxon>Betaproteobacteria</taxon>
        <taxon>Neisseriales</taxon>
        <taxon>Chromobacteriaceae</taxon>
        <taxon>Gulbenkiania</taxon>
    </lineage>
</organism>
<keyword evidence="1" id="KW-0479">Metal-binding</keyword>
<evidence type="ECO:0000256" key="3">
    <source>
        <dbReference type="SAM" id="MobiDB-lite"/>
    </source>
</evidence>
<feature type="compositionally biased region" description="Polar residues" evidence="3">
    <location>
        <begin position="727"/>
        <end position="737"/>
    </location>
</feature>
<feature type="region of interest" description="Disordered" evidence="3">
    <location>
        <begin position="708"/>
        <end position="737"/>
    </location>
</feature>
<dbReference type="OrthoDB" id="7156875at2"/>